<evidence type="ECO:0000256" key="10">
    <source>
        <dbReference type="ARBA" id="ARBA00023136"/>
    </source>
</evidence>
<dbReference type="SMART" id="SM00962">
    <property type="entry name" value="SRP54"/>
    <property type="match status" value="1"/>
</dbReference>
<keyword evidence="4" id="KW-0813">Transport</keyword>
<evidence type="ECO:0000256" key="7">
    <source>
        <dbReference type="ARBA" id="ARBA00022795"/>
    </source>
</evidence>
<dbReference type="InterPro" id="IPR047040">
    <property type="entry name" value="FlhF__GTPase_dom"/>
</dbReference>
<dbReference type="CDD" id="cd17873">
    <property type="entry name" value="FlhF"/>
    <property type="match status" value="1"/>
</dbReference>
<keyword evidence="17" id="KW-0282">Flagellum</keyword>
<evidence type="ECO:0000313" key="18">
    <source>
        <dbReference type="Proteomes" id="UP000682403"/>
    </source>
</evidence>
<dbReference type="InterPro" id="IPR003593">
    <property type="entry name" value="AAA+_ATPase"/>
</dbReference>
<keyword evidence="8" id="KW-0653">Protein transport</keyword>
<evidence type="ECO:0000256" key="1">
    <source>
        <dbReference type="ARBA" id="ARBA00004413"/>
    </source>
</evidence>
<keyword evidence="5" id="KW-1003">Cell membrane</keyword>
<dbReference type="PANTHER" id="PTHR43134">
    <property type="entry name" value="SIGNAL RECOGNITION PARTICLE RECEPTOR SUBUNIT ALPHA"/>
    <property type="match status" value="1"/>
</dbReference>
<evidence type="ECO:0000313" key="17">
    <source>
        <dbReference type="EMBL" id="MBS2969001.1"/>
    </source>
</evidence>
<evidence type="ECO:0000256" key="6">
    <source>
        <dbReference type="ARBA" id="ARBA00022741"/>
    </source>
</evidence>
<evidence type="ECO:0000256" key="9">
    <source>
        <dbReference type="ARBA" id="ARBA00023134"/>
    </source>
</evidence>
<comment type="similarity">
    <text evidence="2">Belongs to the GTP-binding SRP family.</text>
</comment>
<evidence type="ECO:0000256" key="11">
    <source>
        <dbReference type="ARBA" id="ARBA00023225"/>
    </source>
</evidence>
<evidence type="ECO:0000256" key="4">
    <source>
        <dbReference type="ARBA" id="ARBA00022448"/>
    </source>
</evidence>
<feature type="region of interest" description="Disordered" evidence="14">
    <location>
        <begin position="56"/>
        <end position="81"/>
    </location>
</feature>
<dbReference type="RefSeq" id="WP_211558120.1">
    <property type="nucleotide sequence ID" value="NZ_JAGVRK010000001.1"/>
</dbReference>
<dbReference type="Gene3D" id="3.40.50.300">
    <property type="entry name" value="P-loop containing nucleotide triphosphate hydrolases"/>
    <property type="match status" value="1"/>
</dbReference>
<evidence type="ECO:0000256" key="12">
    <source>
        <dbReference type="ARBA" id="ARBA00025337"/>
    </source>
</evidence>
<keyword evidence="11" id="KW-1006">Bacterial flagellum protein export</keyword>
<dbReference type="NCBIfam" id="TIGR03499">
    <property type="entry name" value="FlhF"/>
    <property type="match status" value="1"/>
</dbReference>
<dbReference type="InterPro" id="IPR020006">
    <property type="entry name" value="FlhF"/>
</dbReference>
<dbReference type="InterPro" id="IPR000897">
    <property type="entry name" value="SRP54_GTPase_dom"/>
</dbReference>
<dbReference type="PANTHER" id="PTHR43134:SF3">
    <property type="entry name" value="FLAGELLAR BIOSYNTHESIS PROTEIN FLHF"/>
    <property type="match status" value="1"/>
</dbReference>
<comment type="caution">
    <text evidence="17">The sequence shown here is derived from an EMBL/GenBank/DDBJ whole genome shotgun (WGS) entry which is preliminary data.</text>
</comment>
<dbReference type="InterPro" id="IPR027417">
    <property type="entry name" value="P-loop_NTPase"/>
</dbReference>
<evidence type="ECO:0000256" key="2">
    <source>
        <dbReference type="ARBA" id="ARBA00008531"/>
    </source>
</evidence>
<dbReference type="EMBL" id="JAGVRK010000001">
    <property type="protein sequence ID" value="MBS2969001.1"/>
    <property type="molecule type" value="Genomic_DNA"/>
</dbReference>
<organism evidence="17 18">
    <name type="scientific">Metabacillus flavus</name>
    <dbReference type="NCBI Taxonomy" id="2823519"/>
    <lineage>
        <taxon>Bacteria</taxon>
        <taxon>Bacillati</taxon>
        <taxon>Bacillota</taxon>
        <taxon>Bacilli</taxon>
        <taxon>Bacillales</taxon>
        <taxon>Bacillaceae</taxon>
        <taxon>Metabacillus</taxon>
    </lineage>
</organism>
<keyword evidence="7" id="KW-1005">Bacterial flagellum biogenesis</keyword>
<evidence type="ECO:0000256" key="13">
    <source>
        <dbReference type="NCBIfam" id="TIGR03499"/>
    </source>
</evidence>
<gene>
    <name evidence="17" type="primary">flhF</name>
    <name evidence="17" type="ORF">J9317_09540</name>
</gene>
<dbReference type="Proteomes" id="UP000682403">
    <property type="component" value="Unassembled WGS sequence"/>
</dbReference>
<evidence type="ECO:0000256" key="5">
    <source>
        <dbReference type="ARBA" id="ARBA00022475"/>
    </source>
</evidence>
<sequence length="371" mass="41700">MKVKKYTADTMQEAMKRVKEDLGQDAVILHSKAVEKGGFLGLFTKKQIEVFAAADPDTEEQTKPVQKENAAPLMPGEKDQLLGKDLRDGKLEYRKIASGGSSLKLPEPIEVIYKELEEQEIGSEILDDTVQELLTFWFQSKDHQNEEACRKEAGQILINGLRDLPFNGMEYQSRFIVIAGPTGVGKTTTIAKLAADCLINRQKSVAFITTDTYRISAIDQLKTYAKILDIQIEVCYNREDFEEAKKKFEQMDHVFVDTAGRNYKNGQYIQDLHSLIGMDQDMDIFLTLSATSKKKDMRDIIEQFEPLQINKLIFTKLDETDTFGALYEAAKLSNKGIACITAGQNVPDDLLPAKETLLVDMILGGKHERSG</sequence>
<evidence type="ECO:0000256" key="8">
    <source>
        <dbReference type="ARBA" id="ARBA00022927"/>
    </source>
</evidence>
<proteinExistence type="inferred from homology"/>
<keyword evidence="17" id="KW-0966">Cell projection</keyword>
<evidence type="ECO:0000256" key="3">
    <source>
        <dbReference type="ARBA" id="ARBA00014919"/>
    </source>
</evidence>
<dbReference type="Gene3D" id="1.20.120.1380">
    <property type="entry name" value="Flagellar FlhF biosynthesis protein, N domain"/>
    <property type="match status" value="1"/>
</dbReference>
<feature type="domain" description="AAA+ ATPase" evidence="15">
    <location>
        <begin position="172"/>
        <end position="369"/>
    </location>
</feature>
<comment type="subcellular location">
    <subcellularLocation>
        <location evidence="1">Cell membrane</location>
        <topology evidence="1">Peripheral membrane protein</topology>
        <orientation evidence="1">Cytoplasmic side</orientation>
    </subcellularLocation>
</comment>
<keyword evidence="10" id="KW-0472">Membrane</keyword>
<comment type="function">
    <text evidence="12">Necessary for flagellar biosynthesis. May be involved in translocation of the flagellum.</text>
</comment>
<dbReference type="SMART" id="SM00382">
    <property type="entry name" value="AAA"/>
    <property type="match status" value="1"/>
</dbReference>
<keyword evidence="18" id="KW-1185">Reference proteome</keyword>
<reference evidence="17 18" key="1">
    <citation type="submission" date="2021-04" db="EMBL/GenBank/DDBJ databases">
        <title>Metabacillus sp. strain KIGAM252 whole genome sequence.</title>
        <authorList>
            <person name="Seo M.-J."/>
            <person name="Cho E.-S."/>
            <person name="Hwang C.Y."/>
            <person name="Yoon D.J."/>
        </authorList>
    </citation>
    <scope>NUCLEOTIDE SEQUENCE [LARGE SCALE GENOMIC DNA]</scope>
    <source>
        <strain evidence="17 18">KIGAM252</strain>
    </source>
</reference>
<keyword evidence="6" id="KW-0547">Nucleotide-binding</keyword>
<accession>A0ABS5LE27</accession>
<dbReference type="SUPFAM" id="SSF52540">
    <property type="entry name" value="P-loop containing nucleoside triphosphate hydrolases"/>
    <property type="match status" value="1"/>
</dbReference>
<name>A0ABS5LE27_9BACI</name>
<evidence type="ECO:0000259" key="15">
    <source>
        <dbReference type="SMART" id="SM00382"/>
    </source>
</evidence>
<feature type="domain" description="SRP54-type proteins GTP-binding" evidence="16">
    <location>
        <begin position="173"/>
        <end position="364"/>
    </location>
</feature>
<evidence type="ECO:0000259" key="16">
    <source>
        <dbReference type="SMART" id="SM00962"/>
    </source>
</evidence>
<evidence type="ECO:0000256" key="14">
    <source>
        <dbReference type="SAM" id="MobiDB-lite"/>
    </source>
</evidence>
<keyword evidence="17" id="KW-0969">Cilium</keyword>
<dbReference type="Pfam" id="PF00448">
    <property type="entry name" value="SRP54"/>
    <property type="match status" value="1"/>
</dbReference>
<keyword evidence="9" id="KW-0342">GTP-binding</keyword>
<protein>
    <recommendedName>
        <fullName evidence="3 13">Flagellar biosynthesis protein FlhF</fullName>
    </recommendedName>
</protein>